<dbReference type="PANTHER" id="PTHR12465:SF0">
    <property type="entry name" value="MEDIATOR OF RNA POLYMERASE II TRANSCRIPTION SUBUNIT 20"/>
    <property type="match status" value="1"/>
</dbReference>
<dbReference type="OrthoDB" id="1854899at2759"/>
<comment type="subcellular location">
    <subcellularLocation>
        <location evidence="1 4">Nucleus</location>
    </subcellularLocation>
</comment>
<comment type="similarity">
    <text evidence="2 4">Belongs to the Mediator complex subunit 20 family.</text>
</comment>
<dbReference type="GO" id="GO:0006357">
    <property type="term" value="P:regulation of transcription by RNA polymerase II"/>
    <property type="evidence" value="ECO:0007669"/>
    <property type="project" value="InterPro"/>
</dbReference>
<accession>A0A642V6W3</accession>
<name>A0A642V6W3_9ASCO</name>
<dbReference type="GO" id="GO:0016592">
    <property type="term" value="C:mediator complex"/>
    <property type="evidence" value="ECO:0007669"/>
    <property type="project" value="InterPro"/>
</dbReference>
<dbReference type="GO" id="GO:0003713">
    <property type="term" value="F:transcription coactivator activity"/>
    <property type="evidence" value="ECO:0007669"/>
    <property type="project" value="TreeGrafter"/>
</dbReference>
<dbReference type="Pfam" id="PF08612">
    <property type="entry name" value="Med20"/>
    <property type="match status" value="1"/>
</dbReference>
<evidence type="ECO:0000313" key="6">
    <source>
        <dbReference type="Proteomes" id="UP000761534"/>
    </source>
</evidence>
<keyword evidence="3 4" id="KW-0539">Nucleus</keyword>
<dbReference type="Gene3D" id="3.30.310.180">
    <property type="match status" value="1"/>
</dbReference>
<reference evidence="5" key="1">
    <citation type="journal article" date="2019" name="G3 (Bethesda)">
        <title>Genome Assemblies of Two Rare Opportunistic Yeast Pathogens: Diutina rugosa (syn. Candida rugosa) and Trichomonascus ciferrii (syn. Candida ciferrii).</title>
        <authorList>
            <person name="Mixao V."/>
            <person name="Saus E."/>
            <person name="Hansen A.P."/>
            <person name="Lass-Florl C."/>
            <person name="Gabaldon T."/>
        </authorList>
    </citation>
    <scope>NUCLEOTIDE SEQUENCE</scope>
    <source>
        <strain evidence="5">CBS 4856</strain>
    </source>
</reference>
<keyword evidence="4" id="KW-0010">Activator</keyword>
<evidence type="ECO:0000256" key="2">
    <source>
        <dbReference type="ARBA" id="ARBA00010743"/>
    </source>
</evidence>
<keyword evidence="4" id="KW-0804">Transcription</keyword>
<dbReference type="VEuPathDB" id="FungiDB:TRICI_002390"/>
<protein>
    <recommendedName>
        <fullName evidence="4">Mediator of RNA polymerase II transcription subunit 20</fullName>
    </recommendedName>
    <alternativeName>
        <fullName evidence="4">Mediator complex subunit 20</fullName>
    </alternativeName>
</protein>
<dbReference type="PANTHER" id="PTHR12465">
    <property type="entry name" value="UBIQUITIN SPECIFIC PROTEASE HOMOLOG 49"/>
    <property type="match status" value="1"/>
</dbReference>
<evidence type="ECO:0000256" key="4">
    <source>
        <dbReference type="RuleBase" id="RU364152"/>
    </source>
</evidence>
<dbReference type="EMBL" id="SWFS01000163">
    <property type="protein sequence ID" value="KAA8915469.1"/>
    <property type="molecule type" value="Genomic_DNA"/>
</dbReference>
<gene>
    <name evidence="4" type="primary">MED20</name>
    <name evidence="5" type="ORF">TRICI_002390</name>
</gene>
<dbReference type="InterPro" id="IPR013921">
    <property type="entry name" value="Mediator_Med20"/>
</dbReference>
<evidence type="ECO:0000256" key="1">
    <source>
        <dbReference type="ARBA" id="ARBA00004123"/>
    </source>
</evidence>
<comment type="caution">
    <text evidence="5">The sequence shown here is derived from an EMBL/GenBank/DDBJ whole genome shotgun (WGS) entry which is preliminary data.</text>
</comment>
<organism evidence="5 6">
    <name type="scientific">Trichomonascus ciferrii</name>
    <dbReference type="NCBI Taxonomy" id="44093"/>
    <lineage>
        <taxon>Eukaryota</taxon>
        <taxon>Fungi</taxon>
        <taxon>Dikarya</taxon>
        <taxon>Ascomycota</taxon>
        <taxon>Saccharomycotina</taxon>
        <taxon>Dipodascomycetes</taxon>
        <taxon>Dipodascales</taxon>
        <taxon>Trichomonascaceae</taxon>
        <taxon>Trichomonascus</taxon>
        <taxon>Trichomonascus ciferrii complex</taxon>
    </lineage>
</organism>
<comment type="subunit">
    <text evidence="4">Component of the Mediator complex.</text>
</comment>
<dbReference type="Proteomes" id="UP000761534">
    <property type="component" value="Unassembled WGS sequence"/>
</dbReference>
<keyword evidence="6" id="KW-1185">Reference proteome</keyword>
<evidence type="ECO:0000256" key="3">
    <source>
        <dbReference type="ARBA" id="ARBA00023242"/>
    </source>
</evidence>
<dbReference type="AlphaFoldDB" id="A0A642V6W3"/>
<comment type="function">
    <text evidence="4">Component of the Mediator complex, a coactivator involved in the regulated transcription of nearly all RNA polymerase II-dependent genes. Mediator functions as a bridge to convey information from gene-specific regulatory proteins to the basal RNA polymerase II transcription machinery. Mediator is recruited to promoters by direct interactions with regulatory proteins and serves as a scaffold for the assembly of a functional preinitiation complex with RNA polymerase II and the general transcription factors.</text>
</comment>
<sequence>MKATGLILSTGVTVTHVSTLHDQISNTLSTSLGKWGFEYKLYRQNPASSGEEAKEPTFLYALHFAHYPGETFCLTNGTGSVLQGDFDAMLNTKLQSLWLHRQTIKGEGNAYELNGGEIVLRVGNIFLQGTFKGLLVEVEYNSNDDESLDPESIINKMNETLAQFNLAIPPTAKLGFSKLDTAWRYVDTINR</sequence>
<keyword evidence="4" id="KW-0805">Transcription regulation</keyword>
<evidence type="ECO:0000313" key="5">
    <source>
        <dbReference type="EMBL" id="KAA8915469.1"/>
    </source>
</evidence>
<proteinExistence type="inferred from homology"/>